<proteinExistence type="predicted"/>
<dbReference type="EMBL" id="OIVN01001592">
    <property type="protein sequence ID" value="SPC95702.1"/>
    <property type="molecule type" value="Genomic_DNA"/>
</dbReference>
<dbReference type="Pfam" id="PF22936">
    <property type="entry name" value="Pol_BBD"/>
    <property type="match status" value="1"/>
</dbReference>
<dbReference type="GO" id="GO:0003676">
    <property type="term" value="F:nucleic acid binding"/>
    <property type="evidence" value="ECO:0007669"/>
    <property type="project" value="InterPro"/>
</dbReference>
<name>A0A2N9G806_FAGSY</name>
<dbReference type="Pfam" id="PF14223">
    <property type="entry name" value="Retrotran_gag_2"/>
    <property type="match status" value="1"/>
</dbReference>
<dbReference type="GO" id="GO:0008270">
    <property type="term" value="F:zinc ion binding"/>
    <property type="evidence" value="ECO:0007669"/>
    <property type="project" value="UniProtKB-KW"/>
</dbReference>
<evidence type="ECO:0000259" key="2">
    <source>
        <dbReference type="PROSITE" id="PS50158"/>
    </source>
</evidence>
<dbReference type="InterPro" id="IPR001878">
    <property type="entry name" value="Znf_CCHC"/>
</dbReference>
<keyword evidence="1" id="KW-0479">Metal-binding</keyword>
<organism evidence="3">
    <name type="scientific">Fagus sylvatica</name>
    <name type="common">Beechnut</name>
    <dbReference type="NCBI Taxonomy" id="28930"/>
    <lineage>
        <taxon>Eukaryota</taxon>
        <taxon>Viridiplantae</taxon>
        <taxon>Streptophyta</taxon>
        <taxon>Embryophyta</taxon>
        <taxon>Tracheophyta</taxon>
        <taxon>Spermatophyta</taxon>
        <taxon>Magnoliopsida</taxon>
        <taxon>eudicotyledons</taxon>
        <taxon>Gunneridae</taxon>
        <taxon>Pentapetalae</taxon>
        <taxon>rosids</taxon>
        <taxon>fabids</taxon>
        <taxon>Fagales</taxon>
        <taxon>Fagaceae</taxon>
        <taxon>Fagus</taxon>
    </lineage>
</organism>
<dbReference type="Pfam" id="PF00098">
    <property type="entry name" value="zf-CCHC"/>
    <property type="match status" value="1"/>
</dbReference>
<protein>
    <recommendedName>
        <fullName evidence="2">CCHC-type domain-containing protein</fullName>
    </recommendedName>
</protein>
<feature type="domain" description="CCHC-type" evidence="2">
    <location>
        <begin position="233"/>
        <end position="248"/>
    </location>
</feature>
<sequence length="420" mass="46413">MEKADNVCVRFTGKNYTAWEFQLETFLKGKALWGHIDGSSKGGSSEADKAAWAAKDNQIMSWILGSLEPYLILSLRPHRSAKAMWDYLKQVYHQDNNARRFHLELAIANYIQGDLSVQDYYSGFLTLWNDYSDLVTAKVSAEGLASVQHVHRTSQRDQFLMKLRPEFESIRASLVNRDPVPTLEACFGELLREEQRLNTQNLMEQSRIASNTVSVAYATHGKGKGRDMSTTQCYSCKKYGHIAPNCPQKFCNYCKQPRHIIKECTIRPSRSTKAYHAVVTDDSQPAANAVSSAVVLQPPAPSLTREMVQEMIVSAFSTLGFQGTGSSPSWILDSGASNHMTNSLHGLSNVREYCGSSHIQTANGSALPIVAVGDVSSFLKDVIVSPNLSVNLVSVGQLVDQDYGVNFTHDGCVVQDQMSG</sequence>
<keyword evidence="1" id="KW-0862">Zinc</keyword>
<evidence type="ECO:0000256" key="1">
    <source>
        <dbReference type="PROSITE-ProRule" id="PRU00047"/>
    </source>
</evidence>
<dbReference type="AlphaFoldDB" id="A0A2N9G806"/>
<gene>
    <name evidence="3" type="ORF">FSB_LOCUS23584</name>
</gene>
<dbReference type="SMART" id="SM00343">
    <property type="entry name" value="ZnF_C2HC"/>
    <property type="match status" value="2"/>
</dbReference>
<dbReference type="Gene3D" id="4.10.60.10">
    <property type="entry name" value="Zinc finger, CCHC-type"/>
    <property type="match status" value="1"/>
</dbReference>
<dbReference type="SUPFAM" id="SSF57756">
    <property type="entry name" value="Retrovirus zinc finger-like domains"/>
    <property type="match status" value="1"/>
</dbReference>
<dbReference type="InterPro" id="IPR054722">
    <property type="entry name" value="PolX-like_BBD"/>
</dbReference>
<accession>A0A2N9G806</accession>
<dbReference type="PROSITE" id="PS50158">
    <property type="entry name" value="ZF_CCHC"/>
    <property type="match status" value="1"/>
</dbReference>
<dbReference type="InterPro" id="IPR036875">
    <property type="entry name" value="Znf_CCHC_sf"/>
</dbReference>
<keyword evidence="1" id="KW-0863">Zinc-finger</keyword>
<evidence type="ECO:0000313" key="3">
    <source>
        <dbReference type="EMBL" id="SPC95702.1"/>
    </source>
</evidence>
<dbReference type="PANTHER" id="PTHR47481:SF27">
    <property type="entry name" value="CCHC-TYPE DOMAIN-CONTAINING PROTEIN"/>
    <property type="match status" value="1"/>
</dbReference>
<reference evidence="3" key="1">
    <citation type="submission" date="2018-02" db="EMBL/GenBank/DDBJ databases">
        <authorList>
            <person name="Cohen D.B."/>
            <person name="Kent A.D."/>
        </authorList>
    </citation>
    <scope>NUCLEOTIDE SEQUENCE</scope>
</reference>
<dbReference type="PANTHER" id="PTHR47481">
    <property type="match status" value="1"/>
</dbReference>